<keyword evidence="2" id="KW-1185">Reference proteome</keyword>
<dbReference type="SUPFAM" id="SSF52540">
    <property type="entry name" value="P-loop containing nucleoside triphosphate hydrolases"/>
    <property type="match status" value="1"/>
</dbReference>
<reference evidence="1" key="1">
    <citation type="submission" date="2022-06" db="EMBL/GenBank/DDBJ databases">
        <title>Genome sequence of Phormidium yuhuli AB48 isolated from an industrial photobioreactor environment.</title>
        <authorList>
            <person name="Qiu Y."/>
            <person name="Noonan A.J.C."/>
            <person name="Dofher K."/>
            <person name="Koch M."/>
            <person name="Kieft B."/>
            <person name="Lin X."/>
            <person name="Ziels R.M."/>
            <person name="Hallam S.J."/>
        </authorList>
    </citation>
    <scope>NUCLEOTIDE SEQUENCE</scope>
    <source>
        <strain evidence="1">AB48</strain>
    </source>
</reference>
<accession>A0ABY5APR6</accession>
<dbReference type="EMBL" id="CP098611">
    <property type="protein sequence ID" value="USR90356.1"/>
    <property type="molecule type" value="Genomic_DNA"/>
</dbReference>
<dbReference type="InterPro" id="IPR027417">
    <property type="entry name" value="P-loop_NTPase"/>
</dbReference>
<organism evidence="1 2">
    <name type="scientific">Phormidium yuhuli AB48</name>
    <dbReference type="NCBI Taxonomy" id="2940671"/>
    <lineage>
        <taxon>Bacteria</taxon>
        <taxon>Bacillati</taxon>
        <taxon>Cyanobacteriota</taxon>
        <taxon>Cyanophyceae</taxon>
        <taxon>Oscillatoriophycideae</taxon>
        <taxon>Oscillatoriales</taxon>
        <taxon>Oscillatoriaceae</taxon>
        <taxon>Phormidium</taxon>
        <taxon>Phormidium yuhuli</taxon>
    </lineage>
</organism>
<name>A0ABY5APR6_9CYAN</name>
<dbReference type="Proteomes" id="UP001056708">
    <property type="component" value="Chromosome"/>
</dbReference>
<dbReference type="Pfam" id="PF13469">
    <property type="entry name" value="Sulfotransfer_3"/>
    <property type="match status" value="1"/>
</dbReference>
<proteinExistence type="predicted"/>
<evidence type="ECO:0000313" key="1">
    <source>
        <dbReference type="EMBL" id="USR90356.1"/>
    </source>
</evidence>
<protein>
    <submittedName>
        <fullName evidence="1">Sulfotransferase</fullName>
    </submittedName>
</protein>
<dbReference type="RefSeq" id="WP_252662389.1">
    <property type="nucleotide sequence ID" value="NZ_CP098611.1"/>
</dbReference>
<gene>
    <name evidence="1" type="ORF">NEA10_16150</name>
</gene>
<sequence>MHYIFIGGAPRTGTTLLNSLLCQEPTTNPLMAEASYLAYVVSTYHRGKRVWRVEGGAYFEDLQDYADFSRSWVMAFLEKTAQRYPDAQHLVLKSPELTKYFPDLFELVPQAQFLILLRDPCDAIASLMEVGDQLKQTQQSPTLVKLLERGDMKGLAQFFCSYYHPCHNFEQPQFWQQTRYVRYEGLVHYPQVALRQLEGFTGLRLSQTNPHQPWRSDLDFAQLPERYRPWWSTSLYGQGVSSSSVGRYREILSPEQVSLIRQVCRPLGFWEGEEGNRQ</sequence>
<dbReference type="Gene3D" id="3.40.50.300">
    <property type="entry name" value="P-loop containing nucleotide triphosphate hydrolases"/>
    <property type="match status" value="1"/>
</dbReference>
<evidence type="ECO:0000313" key="2">
    <source>
        <dbReference type="Proteomes" id="UP001056708"/>
    </source>
</evidence>